<protein>
    <submittedName>
        <fullName evidence="1">Uncharacterized protein</fullName>
    </submittedName>
</protein>
<keyword evidence="2" id="KW-1185">Reference proteome</keyword>
<accession>A0A392RJL8</accession>
<feature type="non-terminal residue" evidence="1">
    <location>
        <position position="1"/>
    </location>
</feature>
<evidence type="ECO:0000313" key="1">
    <source>
        <dbReference type="EMBL" id="MCI36224.1"/>
    </source>
</evidence>
<reference evidence="1 2" key="1">
    <citation type="journal article" date="2018" name="Front. Plant Sci.">
        <title>Red Clover (Trifolium pratense) and Zigzag Clover (T. medium) - A Picture of Genomic Similarities and Differences.</title>
        <authorList>
            <person name="Dluhosova J."/>
            <person name="Istvanek J."/>
            <person name="Nedelnik J."/>
            <person name="Repkova J."/>
        </authorList>
    </citation>
    <scope>NUCLEOTIDE SEQUENCE [LARGE SCALE GENOMIC DNA]</scope>
    <source>
        <strain evidence="2">cv. 10/8</strain>
        <tissue evidence="1">Leaf</tissue>
    </source>
</reference>
<comment type="caution">
    <text evidence="1">The sequence shown here is derived from an EMBL/GenBank/DDBJ whole genome shotgun (WGS) entry which is preliminary data.</text>
</comment>
<dbReference type="EMBL" id="LXQA010231752">
    <property type="protein sequence ID" value="MCI36224.1"/>
    <property type="molecule type" value="Genomic_DNA"/>
</dbReference>
<name>A0A392RJL8_9FABA</name>
<evidence type="ECO:0000313" key="2">
    <source>
        <dbReference type="Proteomes" id="UP000265520"/>
    </source>
</evidence>
<dbReference type="AlphaFoldDB" id="A0A392RJL8"/>
<proteinExistence type="predicted"/>
<organism evidence="1 2">
    <name type="scientific">Trifolium medium</name>
    <dbReference type="NCBI Taxonomy" id="97028"/>
    <lineage>
        <taxon>Eukaryota</taxon>
        <taxon>Viridiplantae</taxon>
        <taxon>Streptophyta</taxon>
        <taxon>Embryophyta</taxon>
        <taxon>Tracheophyta</taxon>
        <taxon>Spermatophyta</taxon>
        <taxon>Magnoliopsida</taxon>
        <taxon>eudicotyledons</taxon>
        <taxon>Gunneridae</taxon>
        <taxon>Pentapetalae</taxon>
        <taxon>rosids</taxon>
        <taxon>fabids</taxon>
        <taxon>Fabales</taxon>
        <taxon>Fabaceae</taxon>
        <taxon>Papilionoideae</taxon>
        <taxon>50 kb inversion clade</taxon>
        <taxon>NPAAA clade</taxon>
        <taxon>Hologalegina</taxon>
        <taxon>IRL clade</taxon>
        <taxon>Trifolieae</taxon>
        <taxon>Trifolium</taxon>
    </lineage>
</organism>
<sequence length="36" mass="3619">GSHDHRNIVTVDETNPVVTGGAPSVAVDFAGIAVTD</sequence>
<dbReference type="Proteomes" id="UP000265520">
    <property type="component" value="Unassembled WGS sequence"/>
</dbReference>